<dbReference type="PANTHER" id="PTHR37610">
    <property type="entry name" value="CCHC-TYPE DOMAIN-CONTAINING PROTEIN"/>
    <property type="match status" value="1"/>
</dbReference>
<name>A0A151SRG8_CAJCA</name>
<dbReference type="Proteomes" id="UP000075243">
    <property type="component" value="Chromosome 11"/>
</dbReference>
<evidence type="ECO:0008006" key="3">
    <source>
        <dbReference type="Google" id="ProtNLM"/>
    </source>
</evidence>
<keyword evidence="2" id="KW-1185">Reference proteome</keyword>
<evidence type="ECO:0000313" key="1">
    <source>
        <dbReference type="EMBL" id="KYP57417.1"/>
    </source>
</evidence>
<protein>
    <recommendedName>
        <fullName evidence="3">Retrovirus-related Pol polyprotein from transposon TNT 1-94</fullName>
    </recommendedName>
</protein>
<sequence length="57" mass="6799">MLVSWILNTIKPTLHSTISYMETPKELWKDIKERFSIVNGPRIEQLKTEIQTQQQKK</sequence>
<evidence type="ECO:0000313" key="2">
    <source>
        <dbReference type="Proteomes" id="UP000075243"/>
    </source>
</evidence>
<dbReference type="PANTHER" id="PTHR37610:SF101">
    <property type="entry name" value="(RAPE) HYPOTHETICAL PROTEIN"/>
    <property type="match status" value="1"/>
</dbReference>
<organism evidence="1 2">
    <name type="scientific">Cajanus cajan</name>
    <name type="common">Pigeon pea</name>
    <name type="synonym">Cajanus indicus</name>
    <dbReference type="NCBI Taxonomy" id="3821"/>
    <lineage>
        <taxon>Eukaryota</taxon>
        <taxon>Viridiplantae</taxon>
        <taxon>Streptophyta</taxon>
        <taxon>Embryophyta</taxon>
        <taxon>Tracheophyta</taxon>
        <taxon>Spermatophyta</taxon>
        <taxon>Magnoliopsida</taxon>
        <taxon>eudicotyledons</taxon>
        <taxon>Gunneridae</taxon>
        <taxon>Pentapetalae</taxon>
        <taxon>rosids</taxon>
        <taxon>fabids</taxon>
        <taxon>Fabales</taxon>
        <taxon>Fabaceae</taxon>
        <taxon>Papilionoideae</taxon>
        <taxon>50 kb inversion clade</taxon>
        <taxon>NPAAA clade</taxon>
        <taxon>indigoferoid/millettioid clade</taxon>
        <taxon>Phaseoleae</taxon>
        <taxon>Cajanus</taxon>
    </lineage>
</organism>
<reference evidence="1 2" key="1">
    <citation type="journal article" date="2012" name="Nat. Biotechnol.">
        <title>Draft genome sequence of pigeonpea (Cajanus cajan), an orphan legume crop of resource-poor farmers.</title>
        <authorList>
            <person name="Varshney R.K."/>
            <person name="Chen W."/>
            <person name="Li Y."/>
            <person name="Bharti A.K."/>
            <person name="Saxena R.K."/>
            <person name="Schlueter J.A."/>
            <person name="Donoghue M.T."/>
            <person name="Azam S."/>
            <person name="Fan G."/>
            <person name="Whaley A.M."/>
            <person name="Farmer A.D."/>
            <person name="Sheridan J."/>
            <person name="Iwata A."/>
            <person name="Tuteja R."/>
            <person name="Penmetsa R.V."/>
            <person name="Wu W."/>
            <person name="Upadhyaya H.D."/>
            <person name="Yang S.P."/>
            <person name="Shah T."/>
            <person name="Saxena K.B."/>
            <person name="Michael T."/>
            <person name="McCombie W.R."/>
            <person name="Yang B."/>
            <person name="Zhang G."/>
            <person name="Yang H."/>
            <person name="Wang J."/>
            <person name="Spillane C."/>
            <person name="Cook D.R."/>
            <person name="May G.D."/>
            <person name="Xu X."/>
            <person name="Jackson S.A."/>
        </authorList>
    </citation>
    <scope>NUCLEOTIDE SEQUENCE [LARGE SCALE GENOMIC DNA]</scope>
    <source>
        <strain evidence="2">cv. Asha</strain>
    </source>
</reference>
<dbReference type="AlphaFoldDB" id="A0A151SRG8"/>
<gene>
    <name evidence="1" type="ORF">KK1_003679</name>
</gene>
<dbReference type="Gramene" id="C.cajan_03600.t">
    <property type="protein sequence ID" value="C.cajan_03600.t.cds1"/>
    <property type="gene ID" value="C.cajan_03600"/>
</dbReference>
<dbReference type="EMBL" id="CM003613">
    <property type="protein sequence ID" value="KYP57417.1"/>
    <property type="molecule type" value="Genomic_DNA"/>
</dbReference>
<proteinExistence type="predicted"/>
<accession>A0A151SRG8</accession>